<proteinExistence type="predicted"/>
<protein>
    <submittedName>
        <fullName evidence="1">Uncharacterized protein</fullName>
    </submittedName>
</protein>
<reference evidence="1" key="2">
    <citation type="journal article" date="2023" name="Plants (Basel)">
        <title>Annotation of the Turnera subulata (Passifloraceae) Draft Genome Reveals the S-Locus Evolved after the Divergence of Turneroideae from Passifloroideae in a Stepwise Manner.</title>
        <authorList>
            <person name="Henning P.M."/>
            <person name="Roalson E.H."/>
            <person name="Mir W."/>
            <person name="McCubbin A.G."/>
            <person name="Shore J.S."/>
        </authorList>
    </citation>
    <scope>NUCLEOTIDE SEQUENCE</scope>
    <source>
        <strain evidence="1">F60SS</strain>
    </source>
</reference>
<sequence length="126" mass="14573">PLNSSWEHPRKIPVLHDHSKTNRVLQDPRTTRALQDLVTKYAPLLPSCKEISCKCMPLKCIDANPSFRQNRAVLLQQKLISILPNLPRRRLQRGLIWIYFSLAGCQALWNESLLQEDIILVIDFFG</sequence>
<evidence type="ECO:0000313" key="1">
    <source>
        <dbReference type="EMBL" id="KAJ4836763.1"/>
    </source>
</evidence>
<accession>A0A9Q0FS30</accession>
<comment type="caution">
    <text evidence="1">The sequence shown here is derived from an EMBL/GenBank/DDBJ whole genome shotgun (WGS) entry which is preliminary data.</text>
</comment>
<dbReference type="Proteomes" id="UP001141552">
    <property type="component" value="Unassembled WGS sequence"/>
</dbReference>
<dbReference type="AlphaFoldDB" id="A0A9Q0FS30"/>
<keyword evidence="2" id="KW-1185">Reference proteome</keyword>
<reference evidence="1" key="1">
    <citation type="submission" date="2022-02" db="EMBL/GenBank/DDBJ databases">
        <authorList>
            <person name="Henning P.M."/>
            <person name="McCubbin A.G."/>
            <person name="Shore J.S."/>
        </authorList>
    </citation>
    <scope>NUCLEOTIDE SEQUENCE</scope>
    <source>
        <strain evidence="1">F60SS</strain>
        <tissue evidence="1">Leaves</tissue>
    </source>
</reference>
<organism evidence="1 2">
    <name type="scientific">Turnera subulata</name>
    <dbReference type="NCBI Taxonomy" id="218843"/>
    <lineage>
        <taxon>Eukaryota</taxon>
        <taxon>Viridiplantae</taxon>
        <taxon>Streptophyta</taxon>
        <taxon>Embryophyta</taxon>
        <taxon>Tracheophyta</taxon>
        <taxon>Spermatophyta</taxon>
        <taxon>Magnoliopsida</taxon>
        <taxon>eudicotyledons</taxon>
        <taxon>Gunneridae</taxon>
        <taxon>Pentapetalae</taxon>
        <taxon>rosids</taxon>
        <taxon>fabids</taxon>
        <taxon>Malpighiales</taxon>
        <taxon>Passifloraceae</taxon>
        <taxon>Turnera</taxon>
    </lineage>
</organism>
<dbReference type="EMBL" id="JAKUCV010004024">
    <property type="protein sequence ID" value="KAJ4836763.1"/>
    <property type="molecule type" value="Genomic_DNA"/>
</dbReference>
<evidence type="ECO:0000313" key="2">
    <source>
        <dbReference type="Proteomes" id="UP001141552"/>
    </source>
</evidence>
<gene>
    <name evidence="1" type="ORF">Tsubulata_031068</name>
</gene>
<feature type="non-terminal residue" evidence="1">
    <location>
        <position position="126"/>
    </location>
</feature>
<name>A0A9Q0FS30_9ROSI</name>